<evidence type="ECO:0000313" key="2">
    <source>
        <dbReference type="Proteomes" id="UP001492380"/>
    </source>
</evidence>
<organism evidence="1 2">
    <name type="scientific">Phyllosticta capitalensis</name>
    <dbReference type="NCBI Taxonomy" id="121624"/>
    <lineage>
        <taxon>Eukaryota</taxon>
        <taxon>Fungi</taxon>
        <taxon>Dikarya</taxon>
        <taxon>Ascomycota</taxon>
        <taxon>Pezizomycotina</taxon>
        <taxon>Dothideomycetes</taxon>
        <taxon>Dothideomycetes incertae sedis</taxon>
        <taxon>Botryosphaeriales</taxon>
        <taxon>Phyllostictaceae</taxon>
        <taxon>Phyllosticta</taxon>
    </lineage>
</organism>
<protein>
    <submittedName>
        <fullName evidence="1">Uncharacterized protein</fullName>
    </submittedName>
</protein>
<sequence length="238" mass="26993">MVLSVQTQPQTDTSSPFLICAQPYLTRTFACYRMNSLRRFSRSAQNRHLRPFSSIRSIHLPLPLPRPRSIWRLLVIRLVHFDKSPSSQALCRPSGRGTRHLWLSWWCPGLVVRPKSTFALLLFYPPTPLFFFPVPSSTGSAFPEGLVFFKLLKIFAFYSNKWSSSQGLRVATRSLVLELVVSWASVLGFPLAVQSSAQNRHSLPISSFRQTPSSLSRLRLRPIALRALVVCRNSPPTV</sequence>
<dbReference type="Proteomes" id="UP001492380">
    <property type="component" value="Unassembled WGS sequence"/>
</dbReference>
<accession>A0ABR1YQE0</accession>
<evidence type="ECO:0000313" key="1">
    <source>
        <dbReference type="EMBL" id="KAK8235665.1"/>
    </source>
</evidence>
<keyword evidence="2" id="KW-1185">Reference proteome</keyword>
<dbReference type="EMBL" id="JBBWRZ010000005">
    <property type="protein sequence ID" value="KAK8235665.1"/>
    <property type="molecule type" value="Genomic_DNA"/>
</dbReference>
<name>A0ABR1YQE0_9PEZI</name>
<comment type="caution">
    <text evidence="1">The sequence shown here is derived from an EMBL/GenBank/DDBJ whole genome shotgun (WGS) entry which is preliminary data.</text>
</comment>
<proteinExistence type="predicted"/>
<gene>
    <name evidence="1" type="ORF">HDK90DRAFT_253037</name>
</gene>
<reference evidence="1 2" key="1">
    <citation type="submission" date="2024-04" db="EMBL/GenBank/DDBJ databases">
        <title>Phyllosticta paracitricarpa is synonymous to the EU quarantine fungus P. citricarpa based on phylogenomic analyses.</title>
        <authorList>
            <consortium name="Lawrence Berkeley National Laboratory"/>
            <person name="Van Ingen-Buijs V.A."/>
            <person name="Van Westerhoven A.C."/>
            <person name="Haridas S."/>
            <person name="Skiadas P."/>
            <person name="Martin F."/>
            <person name="Groenewald J.Z."/>
            <person name="Crous P.W."/>
            <person name="Seidl M.F."/>
        </authorList>
    </citation>
    <scope>NUCLEOTIDE SEQUENCE [LARGE SCALE GENOMIC DNA]</scope>
    <source>
        <strain evidence="1 2">CBS 123374</strain>
    </source>
</reference>